<evidence type="ECO:0000256" key="17">
    <source>
        <dbReference type="ARBA" id="ARBA00045659"/>
    </source>
</evidence>
<reference evidence="21" key="1">
    <citation type="submission" date="2025-08" db="UniProtKB">
        <authorList>
            <consortium name="Ensembl"/>
        </authorList>
    </citation>
    <scope>IDENTIFICATION</scope>
</reference>
<dbReference type="PANTHER" id="PTHR15173:SF2">
    <property type="entry name" value="HYPOCRETIN NEUROPEPTIDE PRECURSOR"/>
    <property type="match status" value="1"/>
</dbReference>
<dbReference type="AlphaFoldDB" id="A0A8D0H830"/>
<organism evidence="21 22">
    <name type="scientific">Sphenodon punctatus</name>
    <name type="common">Tuatara</name>
    <name type="synonym">Hatteria punctata</name>
    <dbReference type="NCBI Taxonomy" id="8508"/>
    <lineage>
        <taxon>Eukaryota</taxon>
        <taxon>Metazoa</taxon>
        <taxon>Chordata</taxon>
        <taxon>Craniata</taxon>
        <taxon>Vertebrata</taxon>
        <taxon>Euteleostomi</taxon>
        <taxon>Lepidosauria</taxon>
        <taxon>Sphenodontia</taxon>
        <taxon>Sphenodontidae</taxon>
        <taxon>Sphenodon</taxon>
    </lineage>
</organism>
<keyword evidence="8" id="KW-0873">Pyrrolidone carboxylic acid</keyword>
<dbReference type="Ensembl" id="ENSSPUT00000017798.1">
    <property type="protein sequence ID" value="ENSSPUP00000016709.1"/>
    <property type="gene ID" value="ENSSPUG00000012928.1"/>
</dbReference>
<name>A0A8D0H830_SPHPU</name>
<comment type="function">
    <text evidence="17">Binds to orexin receptors HCRTR1/OX1R and HCRTR2/OX2R with a high affinity. Stimulates food intake. Modulates pituitary luteinizing hormone secretion in an ovarian steroid-dependent manner.</text>
</comment>
<evidence type="ECO:0000256" key="20">
    <source>
        <dbReference type="SAM" id="SignalP"/>
    </source>
</evidence>
<evidence type="ECO:0000256" key="10">
    <source>
        <dbReference type="ARBA" id="ARBA00023329"/>
    </source>
</evidence>
<dbReference type="GO" id="GO:0007218">
    <property type="term" value="P:neuropeptide signaling pathway"/>
    <property type="evidence" value="ECO:0007669"/>
    <property type="project" value="UniProtKB-KW"/>
</dbReference>
<evidence type="ECO:0000256" key="15">
    <source>
        <dbReference type="ARBA" id="ARBA00034367"/>
    </source>
</evidence>
<evidence type="ECO:0000256" key="16">
    <source>
        <dbReference type="ARBA" id="ARBA00034371"/>
    </source>
</evidence>
<evidence type="ECO:0000256" key="6">
    <source>
        <dbReference type="ARBA" id="ARBA00023018"/>
    </source>
</evidence>
<dbReference type="GO" id="GO:0001659">
    <property type="term" value="P:temperature homeostasis"/>
    <property type="evidence" value="ECO:0007669"/>
    <property type="project" value="TreeGrafter"/>
</dbReference>
<keyword evidence="9" id="KW-0527">Neuropeptide</keyword>
<dbReference type="InterPro" id="IPR001704">
    <property type="entry name" value="Orexin"/>
</dbReference>
<evidence type="ECO:0000256" key="3">
    <source>
        <dbReference type="ARBA" id="ARBA00009198"/>
    </source>
</evidence>
<dbReference type="Proteomes" id="UP000694392">
    <property type="component" value="Unplaced"/>
</dbReference>
<keyword evidence="6" id="KW-0770">Synapse</keyword>
<comment type="similarity">
    <text evidence="3">Belongs to the orexin family.</text>
</comment>
<evidence type="ECO:0000256" key="19">
    <source>
        <dbReference type="SAM" id="MobiDB-lite"/>
    </source>
</evidence>
<keyword evidence="22" id="KW-1185">Reference proteome</keyword>
<reference evidence="21" key="2">
    <citation type="submission" date="2025-09" db="UniProtKB">
        <authorList>
            <consortium name="Ensembl"/>
        </authorList>
    </citation>
    <scope>IDENTIFICATION</scope>
</reference>
<proteinExistence type="inferred from homology"/>
<keyword evidence="5" id="KW-0256">Endoplasmic reticulum</keyword>
<feature type="region of interest" description="Disordered" evidence="19">
    <location>
        <begin position="98"/>
        <end position="155"/>
    </location>
</feature>
<dbReference type="GO" id="GO:0031410">
    <property type="term" value="C:cytoplasmic vesicle"/>
    <property type="evidence" value="ECO:0007669"/>
    <property type="project" value="UniProtKB-SubCell"/>
</dbReference>
<comment type="subcellular location">
    <subcellularLocation>
        <location evidence="2">Cytoplasmic vesicle</location>
    </subcellularLocation>
    <subcellularLocation>
        <location evidence="1">Rough endoplasmic reticulum</location>
    </subcellularLocation>
    <subcellularLocation>
        <location evidence="11">Synapse</location>
    </subcellularLocation>
</comment>
<dbReference type="Pfam" id="PF02072">
    <property type="entry name" value="Orexin"/>
    <property type="match status" value="1"/>
</dbReference>
<evidence type="ECO:0000313" key="21">
    <source>
        <dbReference type="Ensembl" id="ENSSPUP00000016709.1"/>
    </source>
</evidence>
<evidence type="ECO:0000256" key="4">
    <source>
        <dbReference type="ARBA" id="ARBA00022815"/>
    </source>
</evidence>
<evidence type="ECO:0000256" key="12">
    <source>
        <dbReference type="ARBA" id="ARBA00034336"/>
    </source>
</evidence>
<keyword evidence="20" id="KW-0732">Signal</keyword>
<evidence type="ECO:0000256" key="18">
    <source>
        <dbReference type="ARBA" id="ARBA00046224"/>
    </source>
</evidence>
<dbReference type="PRINTS" id="PR01091">
    <property type="entry name" value="OREXINPP"/>
</dbReference>
<evidence type="ECO:0000313" key="22">
    <source>
        <dbReference type="Proteomes" id="UP000694392"/>
    </source>
</evidence>
<feature type="signal peptide" evidence="20">
    <location>
        <begin position="1"/>
        <end position="27"/>
    </location>
</feature>
<dbReference type="GO" id="GO:0030431">
    <property type="term" value="P:sleep"/>
    <property type="evidence" value="ECO:0007669"/>
    <property type="project" value="TreeGrafter"/>
</dbReference>
<dbReference type="GO" id="GO:0005184">
    <property type="term" value="F:neuropeptide hormone activity"/>
    <property type="evidence" value="ECO:0007669"/>
    <property type="project" value="TreeGrafter"/>
</dbReference>
<evidence type="ECO:0000256" key="5">
    <source>
        <dbReference type="ARBA" id="ARBA00022824"/>
    </source>
</evidence>
<keyword evidence="7" id="KW-1015">Disulfide bond</keyword>
<feature type="chain" id="PRO_5034374419" description="Hypocretin neuropeptide precursor" evidence="20">
    <location>
        <begin position="28"/>
        <end position="155"/>
    </location>
</feature>
<dbReference type="GO" id="GO:0045202">
    <property type="term" value="C:synapse"/>
    <property type="evidence" value="ECO:0007669"/>
    <property type="project" value="UniProtKB-SubCell"/>
</dbReference>
<dbReference type="GO" id="GO:0046928">
    <property type="term" value="P:regulation of neurotransmitter secretion"/>
    <property type="evidence" value="ECO:0007669"/>
    <property type="project" value="TreeGrafter"/>
</dbReference>
<dbReference type="GeneTree" id="ENSGT00390000014272"/>
<dbReference type="GO" id="GO:0042755">
    <property type="term" value="P:eating behavior"/>
    <property type="evidence" value="ECO:0007669"/>
    <property type="project" value="TreeGrafter"/>
</dbReference>
<dbReference type="GO" id="GO:0051971">
    <property type="term" value="P:positive regulation of transmission of nerve impulse"/>
    <property type="evidence" value="ECO:0007669"/>
    <property type="project" value="TreeGrafter"/>
</dbReference>
<dbReference type="GO" id="GO:0042594">
    <property type="term" value="P:response to starvation"/>
    <property type="evidence" value="ECO:0007669"/>
    <property type="project" value="TreeGrafter"/>
</dbReference>
<dbReference type="GO" id="GO:0031771">
    <property type="term" value="F:type 1 orexin receptor binding"/>
    <property type="evidence" value="ECO:0007669"/>
    <property type="project" value="TreeGrafter"/>
</dbReference>
<accession>A0A8D0H830</accession>
<comment type="function">
    <text evidence="18">Binds to orexin receptor HCRTR2/OX2R only. Stimulates food intake. Modulates pituitary luteinizing hormone secretion in an ovarian steroid-dependent manner.</text>
</comment>
<dbReference type="PANTHER" id="PTHR15173">
    <property type="entry name" value="OREXIN"/>
    <property type="match status" value="1"/>
</dbReference>
<protein>
    <recommendedName>
        <fullName evidence="12">Hypocretin neuropeptide precursor</fullName>
    </recommendedName>
    <alternativeName>
        <fullName evidence="16">Hypocretin</fullName>
    </alternativeName>
    <alternativeName>
        <fullName evidence="13">Orexin precursor</fullName>
    </alternativeName>
    <alternativeName>
        <fullName evidence="15">Prepro-orexin</fullName>
    </alternativeName>
    <alternativeName>
        <fullName evidence="14">Preprohypocretin</fullName>
    </alternativeName>
</protein>
<evidence type="ECO:0000256" key="8">
    <source>
        <dbReference type="ARBA" id="ARBA00023283"/>
    </source>
</evidence>
<dbReference type="GO" id="GO:0031772">
    <property type="term" value="F:type 2 orexin receptor binding"/>
    <property type="evidence" value="ECO:0007669"/>
    <property type="project" value="TreeGrafter"/>
</dbReference>
<gene>
    <name evidence="21" type="primary">HCRT</name>
</gene>
<evidence type="ECO:0000256" key="2">
    <source>
        <dbReference type="ARBA" id="ARBA00004541"/>
    </source>
</evidence>
<sequence length="155" mass="16533">VQLPGATMPWVVTAVLLLALLCSMALARQDMPDCCRQKTCSCRVYDLLYGLGNHAAGILTLGKRKSPSSSEVFQSRLYRLLHSSGNQAAGILTMGKRASEPAPDLPTLACHDPRDTRMSTPCSAEPNPAARGCWGKSGGDSSKELKPGVAKQSIY</sequence>
<dbReference type="GO" id="GO:0120162">
    <property type="term" value="P:positive regulation of cold-induced thermogenesis"/>
    <property type="evidence" value="ECO:0007669"/>
    <property type="project" value="Ensembl"/>
</dbReference>
<evidence type="ECO:0000256" key="11">
    <source>
        <dbReference type="ARBA" id="ARBA00034103"/>
    </source>
</evidence>
<dbReference type="GO" id="GO:0048471">
    <property type="term" value="C:perinuclear region of cytoplasm"/>
    <property type="evidence" value="ECO:0007669"/>
    <property type="project" value="Ensembl"/>
</dbReference>
<evidence type="ECO:0000256" key="13">
    <source>
        <dbReference type="ARBA" id="ARBA00034351"/>
    </source>
</evidence>
<dbReference type="GO" id="GO:0005791">
    <property type="term" value="C:rough endoplasmic reticulum"/>
    <property type="evidence" value="ECO:0007669"/>
    <property type="project" value="UniProtKB-SubCell"/>
</dbReference>
<evidence type="ECO:0000256" key="14">
    <source>
        <dbReference type="ARBA" id="ARBA00034354"/>
    </source>
</evidence>
<evidence type="ECO:0000256" key="9">
    <source>
        <dbReference type="ARBA" id="ARBA00023320"/>
    </source>
</evidence>
<keyword evidence="4" id="KW-0027">Amidation</keyword>
<keyword evidence="10" id="KW-0968">Cytoplasmic vesicle</keyword>
<evidence type="ECO:0000256" key="7">
    <source>
        <dbReference type="ARBA" id="ARBA00023157"/>
    </source>
</evidence>
<evidence type="ECO:0000256" key="1">
    <source>
        <dbReference type="ARBA" id="ARBA00004427"/>
    </source>
</evidence>